<dbReference type="SUPFAM" id="SSF53335">
    <property type="entry name" value="S-adenosyl-L-methionine-dependent methyltransferases"/>
    <property type="match status" value="1"/>
</dbReference>
<evidence type="ECO:0000256" key="4">
    <source>
        <dbReference type="PROSITE-ProRule" id="PRU00354"/>
    </source>
</evidence>
<reference evidence="6" key="1">
    <citation type="submission" date="2021-02" db="EMBL/GenBank/DDBJ databases">
        <authorList>
            <person name="Dougan E. K."/>
            <person name="Rhodes N."/>
            <person name="Thang M."/>
            <person name="Chan C."/>
        </authorList>
    </citation>
    <scope>NUCLEOTIDE SEQUENCE</scope>
</reference>
<organism evidence="6 7">
    <name type="scientific">Symbiodinium pilosum</name>
    <name type="common">Dinoflagellate</name>
    <dbReference type="NCBI Taxonomy" id="2952"/>
    <lineage>
        <taxon>Eukaryota</taxon>
        <taxon>Sar</taxon>
        <taxon>Alveolata</taxon>
        <taxon>Dinophyceae</taxon>
        <taxon>Suessiales</taxon>
        <taxon>Symbiodiniaceae</taxon>
        <taxon>Symbiodinium</taxon>
    </lineage>
</organism>
<comment type="similarity">
    <text evidence="1">Belongs to the spermidine/spermine synthase family.</text>
</comment>
<name>A0A812KNF1_SYMPI</name>
<protein>
    <submittedName>
        <fullName evidence="6">ACL5 protein</fullName>
    </submittedName>
</protein>
<evidence type="ECO:0000256" key="1">
    <source>
        <dbReference type="ARBA" id="ARBA00007867"/>
    </source>
</evidence>
<dbReference type="GO" id="GO:0010487">
    <property type="term" value="F:thermospermine synthase activity"/>
    <property type="evidence" value="ECO:0007669"/>
    <property type="project" value="TreeGrafter"/>
</dbReference>
<keyword evidence="3 4" id="KW-0620">Polyamine biosynthesis</keyword>
<dbReference type="AlphaFoldDB" id="A0A812KNF1"/>
<proteinExistence type="inferred from homology"/>
<dbReference type="InterPro" id="IPR029063">
    <property type="entry name" value="SAM-dependent_MTases_sf"/>
</dbReference>
<feature type="domain" description="PABS" evidence="5">
    <location>
        <begin position="1"/>
        <end position="79"/>
    </location>
</feature>
<dbReference type="Pfam" id="PF01564">
    <property type="entry name" value="Spermine_synth"/>
    <property type="match status" value="1"/>
</dbReference>
<dbReference type="OrthoDB" id="38125at2759"/>
<evidence type="ECO:0000259" key="5">
    <source>
        <dbReference type="PROSITE" id="PS51006"/>
    </source>
</evidence>
<feature type="active site" description="Proton acceptor" evidence="4">
    <location>
        <position position="63"/>
    </location>
</feature>
<evidence type="ECO:0000256" key="3">
    <source>
        <dbReference type="ARBA" id="ARBA00023115"/>
    </source>
</evidence>
<dbReference type="Proteomes" id="UP000649617">
    <property type="component" value="Unassembled WGS sequence"/>
</dbReference>
<gene>
    <name evidence="6" type="primary">ACL5</name>
    <name evidence="6" type="ORF">SPIL2461_LOCUS3483</name>
</gene>
<dbReference type="GO" id="GO:0006596">
    <property type="term" value="P:polyamine biosynthetic process"/>
    <property type="evidence" value="ECO:0007669"/>
    <property type="project" value="UniProtKB-UniRule"/>
</dbReference>
<dbReference type="EMBL" id="CAJNIZ010004244">
    <property type="protein sequence ID" value="CAE7230550.1"/>
    <property type="molecule type" value="Genomic_DNA"/>
</dbReference>
<comment type="caution">
    <text evidence="6">The sequence shown here is derived from an EMBL/GenBank/DDBJ whole genome shotgun (WGS) entry which is preliminary data.</text>
</comment>
<feature type="non-terminal residue" evidence="6">
    <location>
        <position position="1"/>
    </location>
</feature>
<sequence>VLRHRSVEKCVMVDIDGDVVNFCKEHLPANKEAFADPRLELIIDDCKVQLEQAKEKFDVIIMDLDDPLEGGPCYWLYCQ</sequence>
<accession>A0A812KNF1</accession>
<evidence type="ECO:0000256" key="2">
    <source>
        <dbReference type="ARBA" id="ARBA00022679"/>
    </source>
</evidence>
<keyword evidence="2 4" id="KW-0808">Transferase</keyword>
<dbReference type="PANTHER" id="PTHR43317">
    <property type="entry name" value="THERMOSPERMINE SYNTHASE ACAULIS5"/>
    <property type="match status" value="1"/>
</dbReference>
<keyword evidence="7" id="KW-1185">Reference proteome</keyword>
<dbReference type="PROSITE" id="PS51006">
    <property type="entry name" value="PABS_2"/>
    <property type="match status" value="1"/>
</dbReference>
<dbReference type="Gene3D" id="3.40.50.150">
    <property type="entry name" value="Vaccinia Virus protein VP39"/>
    <property type="match status" value="1"/>
</dbReference>
<evidence type="ECO:0000313" key="6">
    <source>
        <dbReference type="EMBL" id="CAE7230550.1"/>
    </source>
</evidence>
<dbReference type="InterPro" id="IPR030374">
    <property type="entry name" value="PABS"/>
</dbReference>
<feature type="non-terminal residue" evidence="6">
    <location>
        <position position="79"/>
    </location>
</feature>
<dbReference type="PANTHER" id="PTHR43317:SF1">
    <property type="entry name" value="THERMOSPERMINE SYNTHASE ACAULIS5"/>
    <property type="match status" value="1"/>
</dbReference>
<evidence type="ECO:0000313" key="7">
    <source>
        <dbReference type="Proteomes" id="UP000649617"/>
    </source>
</evidence>